<keyword evidence="5 7" id="KW-0443">Lipid metabolism</keyword>
<dbReference type="UniPathway" id="UPA00973"/>
<evidence type="ECO:0000256" key="6">
    <source>
        <dbReference type="ARBA" id="ARBA00023315"/>
    </source>
</evidence>
<evidence type="ECO:0000256" key="1">
    <source>
        <dbReference type="ARBA" id="ARBA00022516"/>
    </source>
</evidence>
<dbReference type="SUPFAM" id="SSF51161">
    <property type="entry name" value="Trimeric LpxA-like enzymes"/>
    <property type="match status" value="1"/>
</dbReference>
<dbReference type="InterPro" id="IPR018357">
    <property type="entry name" value="Hexapep_transf_CS"/>
</dbReference>
<name>A0A0A7EIU0_9GAMM</name>
<reference evidence="9" key="1">
    <citation type="submission" date="2014-11" db="EMBL/GenBank/DDBJ databases">
        <title>Complete Genome Sequence of Pseudoalteromonas sp. Strain OCN003 Isolated from Kaneohe Bay, Oahu, Hawaii.</title>
        <authorList>
            <person name="Beurmann S."/>
            <person name="Videau P."/>
            <person name="Ushijima B."/>
            <person name="Smith A.M."/>
            <person name="Aeby G.S."/>
            <person name="Callahan S.M."/>
            <person name="Belcaid M."/>
        </authorList>
    </citation>
    <scope>NUCLEOTIDE SEQUENCE [LARGE SCALE GENOMIC DNA]</scope>
    <source>
        <strain evidence="9">OCN003</strain>
    </source>
</reference>
<dbReference type="InterPro" id="IPR007691">
    <property type="entry name" value="LpxD"/>
</dbReference>
<dbReference type="Proteomes" id="UP000030341">
    <property type="component" value="Chromosome 1"/>
</dbReference>
<dbReference type="EC" id="2.3.1.191" evidence="7"/>
<evidence type="ECO:0000256" key="2">
    <source>
        <dbReference type="ARBA" id="ARBA00022556"/>
    </source>
</evidence>
<dbReference type="Gene3D" id="1.20.5.170">
    <property type="match status" value="1"/>
</dbReference>
<feature type="domain" description="UDP-3-O-[3-hydroxymyristoyl] glucosamine N-acyltransferase non-repeat region" evidence="8">
    <location>
        <begin position="20"/>
        <end position="85"/>
    </location>
</feature>
<dbReference type="Pfam" id="PF00132">
    <property type="entry name" value="Hexapep"/>
    <property type="match status" value="2"/>
</dbReference>
<dbReference type="RefSeq" id="WP_038642237.1">
    <property type="nucleotide sequence ID" value="NZ_CP009888.1"/>
</dbReference>
<accession>A0A0A7EIU0</accession>
<dbReference type="NCBIfam" id="TIGR01853">
    <property type="entry name" value="lipid_A_lpxD"/>
    <property type="match status" value="1"/>
</dbReference>
<dbReference type="eggNOG" id="COG1044">
    <property type="taxonomic scope" value="Bacteria"/>
</dbReference>
<dbReference type="Gene3D" id="2.160.10.10">
    <property type="entry name" value="Hexapeptide repeat proteins"/>
    <property type="match status" value="1"/>
</dbReference>
<keyword evidence="6 7" id="KW-0012">Acyltransferase</keyword>
<keyword evidence="2 7" id="KW-0441">Lipid A biosynthesis</keyword>
<dbReference type="InterPro" id="IPR020573">
    <property type="entry name" value="UDP_GlcNAc_AcTrfase_non-rep"/>
</dbReference>
<comment type="similarity">
    <text evidence="7">Belongs to the transferase hexapeptide repeat family. LpxD subfamily.</text>
</comment>
<dbReference type="PROSITE" id="PS00101">
    <property type="entry name" value="HEXAPEP_TRANSFERASES"/>
    <property type="match status" value="1"/>
</dbReference>
<gene>
    <name evidence="7" type="primary">lpxD</name>
    <name evidence="9" type="ORF">OM33_12775</name>
</gene>
<sequence>MKLQQIAEILNAELVGDDSLSISRIATLENAKSDEISFLANKKYRTQLATTNAGAVILSEKDAEHFSGNKIIVSNPYLAYALLAQAMDTTPAPARNIHASAVIDPSAKLAANVSIGANAVIEADVEIAEGSSIGAGSFIGKGVKIGANTTIWANVTIYHDVEIGESCLVHANTVIGADGFGYANEKGQWVKIPQLGSVIIGDQVEIGASTTIDRGAIDDTIIERNVIIDNQVQIAHNVIVKEGTAIAGCTVIAGSTTIGKYCQIGGLSGIAGHIEIVDGVVLTGMSMVISGIDKPGVYSSGVPHSDNKDWRRNMAQLRQLSAINKRLKAVEKSLPERDE</sequence>
<comment type="catalytic activity">
    <reaction evidence="7">
        <text>a UDP-3-O-[(3R)-3-hydroxyacyl]-alpha-D-glucosamine + a (3R)-hydroxyacyl-[ACP] = a UDP-2-N,3-O-bis[(3R)-3-hydroxyacyl]-alpha-D-glucosamine + holo-[ACP] + H(+)</text>
        <dbReference type="Rhea" id="RHEA:53836"/>
        <dbReference type="Rhea" id="RHEA-COMP:9685"/>
        <dbReference type="Rhea" id="RHEA-COMP:9945"/>
        <dbReference type="ChEBI" id="CHEBI:15378"/>
        <dbReference type="ChEBI" id="CHEBI:64479"/>
        <dbReference type="ChEBI" id="CHEBI:78827"/>
        <dbReference type="ChEBI" id="CHEBI:137740"/>
        <dbReference type="ChEBI" id="CHEBI:137748"/>
        <dbReference type="EC" id="2.3.1.191"/>
    </reaction>
</comment>
<keyword evidence="3 7" id="KW-0808">Transferase</keyword>
<dbReference type="CDD" id="cd03352">
    <property type="entry name" value="LbH_LpxD"/>
    <property type="match status" value="1"/>
</dbReference>
<dbReference type="STRING" id="1348114.OM33_12775"/>
<keyword evidence="1 7" id="KW-0444">Lipid biosynthesis</keyword>
<organism evidence="9 10">
    <name type="scientific">Pseudoalteromonas piratica</name>
    <dbReference type="NCBI Taxonomy" id="1348114"/>
    <lineage>
        <taxon>Bacteria</taxon>
        <taxon>Pseudomonadati</taxon>
        <taxon>Pseudomonadota</taxon>
        <taxon>Gammaproteobacteria</taxon>
        <taxon>Alteromonadales</taxon>
        <taxon>Pseudoalteromonadaceae</taxon>
        <taxon>Pseudoalteromonas</taxon>
    </lineage>
</organism>
<dbReference type="Pfam" id="PF04613">
    <property type="entry name" value="LpxD"/>
    <property type="match status" value="1"/>
</dbReference>
<dbReference type="OrthoDB" id="9784739at2"/>
<comment type="subunit">
    <text evidence="7">Homotrimer.</text>
</comment>
<proteinExistence type="inferred from homology"/>
<dbReference type="PANTHER" id="PTHR43378:SF2">
    <property type="entry name" value="UDP-3-O-ACYLGLUCOSAMINE N-ACYLTRANSFERASE 1, MITOCHONDRIAL-RELATED"/>
    <property type="match status" value="1"/>
</dbReference>
<dbReference type="InterPro" id="IPR011004">
    <property type="entry name" value="Trimer_LpxA-like_sf"/>
</dbReference>
<dbReference type="InterPro" id="IPR001451">
    <property type="entry name" value="Hexapep"/>
</dbReference>
<keyword evidence="4 7" id="KW-0677">Repeat</keyword>
<comment type="function">
    <text evidence="7">Catalyzes the N-acylation of UDP-3-O-acylglucosamine using 3-hydroxyacyl-ACP as the acyl donor. Is involved in the biosynthesis of lipid A, a phosphorylated glycolipid that anchors the lipopolysaccharide to the outer membrane of the cell.</text>
</comment>
<keyword evidence="10" id="KW-1185">Reference proteome</keyword>
<evidence type="ECO:0000259" key="8">
    <source>
        <dbReference type="Pfam" id="PF04613"/>
    </source>
</evidence>
<protein>
    <recommendedName>
        <fullName evidence="7">UDP-3-O-acylglucosamine N-acyltransferase</fullName>
        <ecNumber evidence="7">2.3.1.191</ecNumber>
    </recommendedName>
</protein>
<dbReference type="Gene3D" id="3.40.1390.10">
    <property type="entry name" value="MurE/MurF, N-terminal domain"/>
    <property type="match status" value="1"/>
</dbReference>
<dbReference type="HOGENOM" id="CLU_049865_0_1_6"/>
<evidence type="ECO:0000313" key="10">
    <source>
        <dbReference type="Proteomes" id="UP000030341"/>
    </source>
</evidence>
<dbReference type="GO" id="GO:0016410">
    <property type="term" value="F:N-acyltransferase activity"/>
    <property type="evidence" value="ECO:0007669"/>
    <property type="project" value="InterPro"/>
</dbReference>
<comment type="pathway">
    <text evidence="7">Bacterial outer membrane biogenesis; LPS lipid A biosynthesis.</text>
</comment>
<dbReference type="GO" id="GO:0103118">
    <property type="term" value="F:UDP-3-O-[(3R)-3-hydroxyacyl]-glucosamine N-acyltransferase activity"/>
    <property type="evidence" value="ECO:0007669"/>
    <property type="project" value="UniProtKB-EC"/>
</dbReference>
<dbReference type="PANTHER" id="PTHR43378">
    <property type="entry name" value="UDP-3-O-ACYLGLUCOSAMINE N-ACYLTRANSFERASE"/>
    <property type="match status" value="1"/>
</dbReference>
<evidence type="ECO:0000256" key="4">
    <source>
        <dbReference type="ARBA" id="ARBA00022737"/>
    </source>
</evidence>
<dbReference type="KEGG" id="pseo:OM33_12775"/>
<dbReference type="EMBL" id="CP009888">
    <property type="protein sequence ID" value="AIY65902.1"/>
    <property type="molecule type" value="Genomic_DNA"/>
</dbReference>
<dbReference type="GO" id="GO:0016020">
    <property type="term" value="C:membrane"/>
    <property type="evidence" value="ECO:0007669"/>
    <property type="project" value="GOC"/>
</dbReference>
<dbReference type="HAMAP" id="MF_00523">
    <property type="entry name" value="LpxD"/>
    <property type="match status" value="1"/>
</dbReference>
<dbReference type="NCBIfam" id="NF002060">
    <property type="entry name" value="PRK00892.1"/>
    <property type="match status" value="1"/>
</dbReference>
<dbReference type="AlphaFoldDB" id="A0A0A7EIU0"/>
<feature type="active site" description="Proton acceptor" evidence="7">
    <location>
        <position position="236"/>
    </location>
</feature>
<dbReference type="GO" id="GO:0009245">
    <property type="term" value="P:lipid A biosynthetic process"/>
    <property type="evidence" value="ECO:0007669"/>
    <property type="project" value="UniProtKB-UniRule"/>
</dbReference>
<evidence type="ECO:0000256" key="7">
    <source>
        <dbReference type="HAMAP-Rule" id="MF_00523"/>
    </source>
</evidence>
<evidence type="ECO:0000256" key="3">
    <source>
        <dbReference type="ARBA" id="ARBA00022679"/>
    </source>
</evidence>
<evidence type="ECO:0000256" key="5">
    <source>
        <dbReference type="ARBA" id="ARBA00023098"/>
    </source>
</evidence>
<evidence type="ECO:0000313" key="9">
    <source>
        <dbReference type="EMBL" id="AIY65902.1"/>
    </source>
</evidence>